<feature type="transmembrane region" description="Helical" evidence="8">
    <location>
        <begin position="285"/>
        <end position="308"/>
    </location>
</feature>
<dbReference type="AlphaFoldDB" id="A0A2S7ZSA5"/>
<keyword evidence="7 8" id="KW-0472">Membrane</keyword>
<dbReference type="PANTHER" id="PTHR21716">
    <property type="entry name" value="TRANSMEMBRANE PROTEIN"/>
    <property type="match status" value="1"/>
</dbReference>
<feature type="transmembrane region" description="Helical" evidence="8">
    <location>
        <begin position="231"/>
        <end position="253"/>
    </location>
</feature>
<feature type="transmembrane region" description="Helical" evidence="8">
    <location>
        <begin position="173"/>
        <end position="192"/>
    </location>
</feature>
<dbReference type="GO" id="GO:0005886">
    <property type="term" value="C:plasma membrane"/>
    <property type="evidence" value="ECO:0007669"/>
    <property type="project" value="UniProtKB-SubCell"/>
</dbReference>
<dbReference type="RefSeq" id="WP_059361640.1">
    <property type="nucleotide sequence ID" value="NZ_BBXI01000006.1"/>
</dbReference>
<dbReference type="OrthoDB" id="9793390at2"/>
<dbReference type="Pfam" id="PF01594">
    <property type="entry name" value="AI-2E_transport"/>
    <property type="match status" value="1"/>
</dbReference>
<comment type="caution">
    <text evidence="9">The sequence shown here is derived from an EMBL/GenBank/DDBJ whole genome shotgun (WGS) entry which is preliminary data.</text>
</comment>
<evidence type="ECO:0000256" key="2">
    <source>
        <dbReference type="ARBA" id="ARBA00009773"/>
    </source>
</evidence>
<sequence>MGKFKYYKELITAIILAGIMVLVALRISDIASGLDVLITAFVPLIVGACMAFVLDILVVRYERWLWPSIKTGWRYKIRRPLSLILSFVTISLIVYFIARMAVPQLVHSITLIVAAAPQLYVDFQQWIQHLSDTMPLVSNPTVVNTLNGESIVNYTREWGTKGGTYVVNTMGTVLSWTVNIGLGLIFAIYMLLDKERLIMQGKRILRAYAPDTWVNRVTYVSKVAVQTFSSFFVGQFIDALILGIMVGITLWLFNISYATTIACVIGLTGLIPLIGIYVGGIMGAVILLTVSPMDALIYVIILEILHQIESNVIYPKIVGNSIGLPGLWVFAAVIIGGSLMGVTGMIIGVPLVATCYKLLMTDVEERLASNEGL</sequence>
<keyword evidence="3" id="KW-0813">Transport</keyword>
<evidence type="ECO:0000313" key="9">
    <source>
        <dbReference type="EMBL" id="PQL26141.1"/>
    </source>
</evidence>
<name>A0A2S7ZSA5_9FIRM</name>
<dbReference type="Proteomes" id="UP000238877">
    <property type="component" value="Unassembled WGS sequence"/>
</dbReference>
<protein>
    <submittedName>
        <fullName evidence="9">AI-2E family transporter</fullName>
    </submittedName>
</protein>
<evidence type="ECO:0000256" key="1">
    <source>
        <dbReference type="ARBA" id="ARBA00004651"/>
    </source>
</evidence>
<keyword evidence="6 8" id="KW-1133">Transmembrane helix</keyword>
<evidence type="ECO:0000256" key="8">
    <source>
        <dbReference type="SAM" id="Phobius"/>
    </source>
</evidence>
<keyword evidence="5 8" id="KW-0812">Transmembrane</keyword>
<evidence type="ECO:0000256" key="7">
    <source>
        <dbReference type="ARBA" id="ARBA00023136"/>
    </source>
</evidence>
<gene>
    <name evidence="9" type="ORF">VTHSUH11_00600</name>
</gene>
<accession>A0A2S7ZSA5</accession>
<dbReference type="STRING" id="1110546.GCA_001078375_00548"/>
<feature type="transmembrane region" description="Helical" evidence="8">
    <location>
        <begin position="36"/>
        <end position="59"/>
    </location>
</feature>
<evidence type="ECO:0000256" key="6">
    <source>
        <dbReference type="ARBA" id="ARBA00022989"/>
    </source>
</evidence>
<evidence type="ECO:0000256" key="3">
    <source>
        <dbReference type="ARBA" id="ARBA00022448"/>
    </source>
</evidence>
<feature type="transmembrane region" description="Helical" evidence="8">
    <location>
        <begin position="80"/>
        <end position="98"/>
    </location>
</feature>
<evidence type="ECO:0000256" key="4">
    <source>
        <dbReference type="ARBA" id="ARBA00022475"/>
    </source>
</evidence>
<comment type="subcellular location">
    <subcellularLocation>
        <location evidence="1">Cell membrane</location>
        <topology evidence="1">Multi-pass membrane protein</topology>
    </subcellularLocation>
</comment>
<dbReference type="GO" id="GO:0055085">
    <property type="term" value="P:transmembrane transport"/>
    <property type="evidence" value="ECO:0007669"/>
    <property type="project" value="TreeGrafter"/>
</dbReference>
<organism evidence="9 10">
    <name type="scientific">Veillonella tobetsuensis</name>
    <dbReference type="NCBI Taxonomy" id="1110546"/>
    <lineage>
        <taxon>Bacteria</taxon>
        <taxon>Bacillati</taxon>
        <taxon>Bacillota</taxon>
        <taxon>Negativicutes</taxon>
        <taxon>Veillonellales</taxon>
        <taxon>Veillonellaceae</taxon>
        <taxon>Veillonella</taxon>
    </lineage>
</organism>
<evidence type="ECO:0000313" key="10">
    <source>
        <dbReference type="Proteomes" id="UP000238877"/>
    </source>
</evidence>
<dbReference type="PANTHER" id="PTHR21716:SF53">
    <property type="entry name" value="PERMEASE PERM-RELATED"/>
    <property type="match status" value="1"/>
</dbReference>
<reference evidence="9 10" key="1">
    <citation type="submission" date="2018-01" db="EMBL/GenBank/DDBJ databases">
        <title>Draft genome sequences of clinical isolates and type strains of oral Veillonella including Veillonella infantum sp., nov.</title>
        <authorList>
            <person name="Mashima I."/>
            <person name="Liao Y.-C."/>
            <person name="Sabharwal A."/>
            <person name="Haase E.M."/>
            <person name="Nakazawa F."/>
            <person name="Scannapieco F.A."/>
        </authorList>
    </citation>
    <scope>NUCLEOTIDE SEQUENCE [LARGE SCALE GENOMIC DNA]</scope>
    <source>
        <strain evidence="9 10">Y6</strain>
    </source>
</reference>
<evidence type="ECO:0000256" key="5">
    <source>
        <dbReference type="ARBA" id="ARBA00022692"/>
    </source>
</evidence>
<keyword evidence="4" id="KW-1003">Cell membrane</keyword>
<dbReference type="InterPro" id="IPR002549">
    <property type="entry name" value="AI-2E-like"/>
</dbReference>
<comment type="similarity">
    <text evidence="2">Belongs to the autoinducer-2 exporter (AI-2E) (TC 2.A.86) family.</text>
</comment>
<feature type="transmembrane region" description="Helical" evidence="8">
    <location>
        <begin position="328"/>
        <end position="356"/>
    </location>
</feature>
<dbReference type="EMBL" id="PPDF01000001">
    <property type="protein sequence ID" value="PQL26141.1"/>
    <property type="molecule type" value="Genomic_DNA"/>
</dbReference>
<feature type="transmembrane region" description="Helical" evidence="8">
    <location>
        <begin position="259"/>
        <end position="278"/>
    </location>
</feature>
<proteinExistence type="inferred from homology"/>